<keyword evidence="2" id="KW-1133">Transmembrane helix</keyword>
<dbReference type="Proteomes" id="UP000051952">
    <property type="component" value="Unassembled WGS sequence"/>
</dbReference>
<feature type="compositionally biased region" description="Polar residues" evidence="1">
    <location>
        <begin position="9"/>
        <end position="51"/>
    </location>
</feature>
<evidence type="ECO:0000256" key="1">
    <source>
        <dbReference type="SAM" id="MobiDB-lite"/>
    </source>
</evidence>
<keyword evidence="2" id="KW-0472">Membrane</keyword>
<feature type="region of interest" description="Disordered" evidence="1">
    <location>
        <begin position="1"/>
        <end position="51"/>
    </location>
</feature>
<feature type="transmembrane region" description="Helical" evidence="2">
    <location>
        <begin position="375"/>
        <end position="396"/>
    </location>
</feature>
<dbReference type="VEuPathDB" id="TriTrypDB:BSAL_22345"/>
<organism evidence="3 4">
    <name type="scientific">Bodo saltans</name>
    <name type="common">Flagellated protozoan</name>
    <dbReference type="NCBI Taxonomy" id="75058"/>
    <lineage>
        <taxon>Eukaryota</taxon>
        <taxon>Discoba</taxon>
        <taxon>Euglenozoa</taxon>
        <taxon>Kinetoplastea</taxon>
        <taxon>Metakinetoplastina</taxon>
        <taxon>Eubodonida</taxon>
        <taxon>Bodonidae</taxon>
        <taxon>Bodo</taxon>
    </lineage>
</organism>
<feature type="transmembrane region" description="Helical" evidence="2">
    <location>
        <begin position="481"/>
        <end position="500"/>
    </location>
</feature>
<keyword evidence="4" id="KW-1185">Reference proteome</keyword>
<dbReference type="AlphaFoldDB" id="A0A0S4JK94"/>
<evidence type="ECO:0000313" key="3">
    <source>
        <dbReference type="EMBL" id="CUG89613.1"/>
    </source>
</evidence>
<keyword evidence="2 3" id="KW-0812">Transmembrane</keyword>
<feature type="transmembrane region" description="Helical" evidence="2">
    <location>
        <begin position="512"/>
        <end position="534"/>
    </location>
</feature>
<gene>
    <name evidence="3" type="ORF">BSAL_22345</name>
</gene>
<reference evidence="4" key="1">
    <citation type="submission" date="2015-09" db="EMBL/GenBank/DDBJ databases">
        <authorList>
            <consortium name="Pathogen Informatics"/>
        </authorList>
    </citation>
    <scope>NUCLEOTIDE SEQUENCE [LARGE SCALE GENOMIC DNA]</scope>
    <source>
        <strain evidence="4">Lake Konstanz</strain>
    </source>
</reference>
<dbReference type="EMBL" id="CYKH01001751">
    <property type="protein sequence ID" value="CUG89613.1"/>
    <property type="molecule type" value="Genomic_DNA"/>
</dbReference>
<sequence length="714" mass="74245">MHPHAFVSPSATNATSITASPSNVTLVPTSSPSRSNSQAAKSASITRRPSPSATTYCALVPADGELAVGRLQVFNESSATSGAIPLRPSLLGTSPGAARVSRAVLLRNTPFGANLSLALGGTIRGGPVDGWRIVNVAMDVVPVNSLLPLLTAVVPFTLMSDAVVGRTQSLAVMIDPSNATTPPRWLPASLSTFRDVTMVLQLSLRCPIDDAITAIVTVQVPCPGEVQPLASEVKAAGGVAQYSASLAGPVGGGAVARVAAVRSLVQCSGDSVVEGLLPLVVDACGDDWARGSSVASGARGGILGNFVLWVAACMLMALAVVVYAHLGRTTLLLAAEALGVPSPLLPLIVVTLPSTVSSTFYLIHSPSCGSDNVVAAFGVLMLVSPMGVLCILAYAVPSQLAVVIHEQASSPNTARSCRLVVAHILSSLVRRRVRWRELHVDTRDATTSSGGQVAPTQSGRRPAAHTLLRAATVLLLDYASVWYACVDIAVLTASCVLGAMGMLGSASACRGGAISILVLFSVQLALCAAVRPFTSLFSHVAALFMLVLSVIAIACQVWYLFGSAAENADLNALSKLLTAAAACDLLVSGASLLKSLLDIVDTLKACHRHLSVLCATSPTRKLPLNQIMENTQKLLISGDVELLCEDVVLPTQTALDDDDILLTLEVEEPFEDGGGIFTASERIRATNDNDLIRGLELVEEHLSNIFDDEGDEHS</sequence>
<feature type="transmembrane region" description="Helical" evidence="2">
    <location>
        <begin position="540"/>
        <end position="561"/>
    </location>
</feature>
<protein>
    <submittedName>
        <fullName evidence="3">Transmembrane protein, putative</fullName>
    </submittedName>
</protein>
<name>A0A0S4JK94_BODSA</name>
<feature type="transmembrane region" description="Helical" evidence="2">
    <location>
        <begin position="306"/>
        <end position="324"/>
    </location>
</feature>
<accession>A0A0S4JK94</accession>
<evidence type="ECO:0000256" key="2">
    <source>
        <dbReference type="SAM" id="Phobius"/>
    </source>
</evidence>
<evidence type="ECO:0000313" key="4">
    <source>
        <dbReference type="Proteomes" id="UP000051952"/>
    </source>
</evidence>
<proteinExistence type="predicted"/>